<name>A0A1Y2ABH2_9PLEO</name>
<evidence type="ECO:0000256" key="1">
    <source>
        <dbReference type="SAM" id="MobiDB-lite"/>
    </source>
</evidence>
<dbReference type="EMBL" id="MCFA01000001">
    <property type="protein sequence ID" value="ORY19878.1"/>
    <property type="molecule type" value="Genomic_DNA"/>
</dbReference>
<accession>A0A1Y2ABH2</accession>
<keyword evidence="3" id="KW-1185">Reference proteome</keyword>
<proteinExistence type="predicted"/>
<protein>
    <submittedName>
        <fullName evidence="2">Uncharacterized protein</fullName>
    </submittedName>
</protein>
<organism evidence="2 3">
    <name type="scientific">Clohesyomyces aquaticus</name>
    <dbReference type="NCBI Taxonomy" id="1231657"/>
    <lineage>
        <taxon>Eukaryota</taxon>
        <taxon>Fungi</taxon>
        <taxon>Dikarya</taxon>
        <taxon>Ascomycota</taxon>
        <taxon>Pezizomycotina</taxon>
        <taxon>Dothideomycetes</taxon>
        <taxon>Pleosporomycetidae</taxon>
        <taxon>Pleosporales</taxon>
        <taxon>Lindgomycetaceae</taxon>
        <taxon>Clohesyomyces</taxon>
    </lineage>
</organism>
<sequence length="228" mass="26104">MNMLRFVFSRAPDRPTRGTTRTGHTSTRRHRVEKRDSIKHRSSASSGEESNLDGHLRLGYQRRTAARSTSARDHRPKTYHSRRRISNDYLLDQIEQLADAIENNTRASLVRQNQLLRLVERLRTQVELGHHSDSVEPSLPSTRHWSPSEEDAQEQQDSVPYTRTQAGTGFNSAEPLRSTQDLPRFPSGFPQAPAYAGPMPPPFMPRNNQLRAPDRREPHDLPDVLEQS</sequence>
<feature type="region of interest" description="Disordered" evidence="1">
    <location>
        <begin position="129"/>
        <end position="228"/>
    </location>
</feature>
<evidence type="ECO:0000313" key="3">
    <source>
        <dbReference type="Proteomes" id="UP000193144"/>
    </source>
</evidence>
<feature type="compositionally biased region" description="Basic residues" evidence="1">
    <location>
        <begin position="26"/>
        <end position="42"/>
    </location>
</feature>
<comment type="caution">
    <text evidence="2">The sequence shown here is derived from an EMBL/GenBank/DDBJ whole genome shotgun (WGS) entry which is preliminary data.</text>
</comment>
<feature type="region of interest" description="Disordered" evidence="1">
    <location>
        <begin position="1"/>
        <end position="84"/>
    </location>
</feature>
<feature type="compositionally biased region" description="Polar residues" evidence="1">
    <location>
        <begin position="155"/>
        <end position="181"/>
    </location>
</feature>
<reference evidence="2 3" key="1">
    <citation type="submission" date="2016-07" db="EMBL/GenBank/DDBJ databases">
        <title>Pervasive Adenine N6-methylation of Active Genes in Fungi.</title>
        <authorList>
            <consortium name="DOE Joint Genome Institute"/>
            <person name="Mondo S.J."/>
            <person name="Dannebaum R.O."/>
            <person name="Kuo R.C."/>
            <person name="Labutti K."/>
            <person name="Haridas S."/>
            <person name="Kuo A."/>
            <person name="Salamov A."/>
            <person name="Ahrendt S.R."/>
            <person name="Lipzen A."/>
            <person name="Sullivan W."/>
            <person name="Andreopoulos W.B."/>
            <person name="Clum A."/>
            <person name="Lindquist E."/>
            <person name="Daum C."/>
            <person name="Ramamoorthy G.K."/>
            <person name="Gryganskyi A."/>
            <person name="Culley D."/>
            <person name="Magnuson J.K."/>
            <person name="James T.Y."/>
            <person name="O'Malley M.A."/>
            <person name="Stajich J.E."/>
            <person name="Spatafora J.W."/>
            <person name="Visel A."/>
            <person name="Grigoriev I.V."/>
        </authorList>
    </citation>
    <scope>NUCLEOTIDE SEQUENCE [LARGE SCALE GENOMIC DNA]</scope>
    <source>
        <strain evidence="2 3">CBS 115471</strain>
    </source>
</reference>
<evidence type="ECO:0000313" key="2">
    <source>
        <dbReference type="EMBL" id="ORY19878.1"/>
    </source>
</evidence>
<gene>
    <name evidence="2" type="ORF">BCR34DRAFT_6023</name>
</gene>
<feature type="compositionally biased region" description="Basic residues" evidence="1">
    <location>
        <begin position="74"/>
        <end position="84"/>
    </location>
</feature>
<dbReference type="Proteomes" id="UP000193144">
    <property type="component" value="Unassembled WGS sequence"/>
</dbReference>
<dbReference type="AlphaFoldDB" id="A0A1Y2ABH2"/>
<feature type="compositionally biased region" description="Basic and acidic residues" evidence="1">
    <location>
        <begin position="212"/>
        <end position="222"/>
    </location>
</feature>
<dbReference type="OrthoDB" id="10638626at2759"/>